<protein>
    <recommendedName>
        <fullName evidence="2">Tox-GHH2 domain-containing protein</fullName>
    </recommendedName>
</protein>
<feature type="compositionally biased region" description="Polar residues" evidence="1">
    <location>
        <begin position="84"/>
        <end position="94"/>
    </location>
</feature>
<name>A0ABX0NDZ6_9BURK</name>
<feature type="compositionally biased region" description="Basic and acidic residues" evidence="1">
    <location>
        <begin position="71"/>
        <end position="83"/>
    </location>
</feature>
<sequence>MNWVRKSRTGKSSQDKSDAGQPASKPQDGKPAKRYRDKGKAGNTNTGPMFYFSNRTVRHYCLKETSAIKKHCDEDKAESKKSSEATPKTNSKLGQLSEKIHNALDTVQDTVKKEYGYDKDKPDTQWMDEHCDGLWLKPMGTGEFKHFTEQLQKIENDLKKEAKAILESGGAKVIELAKDTALAYGQKAAMRTGAAAVSLVVPVVGEVVMVGTTIWNFVDGAWTAGKVAIAALNIKDELMAKYKLLEPKLGKIQDLLSKDKQSTTASSVVAEMMTQKANHNPCIQARKCSLVPYEATDDSKDQATTGNGCCPGQTGHHIVPSAMFEVDGNPCGKEYDYRTAPTICLEGTNNHVGSHGVAHTALELSIDEYKKNGLPTISYKEASGLGIDAVREANPHCSKKCLQAQLDKYYKDTLECKEGSQLKPNPGKPEPKVKEKSEASKKAKPKVSKKTKPKQGNKS</sequence>
<feature type="region of interest" description="Disordered" evidence="1">
    <location>
        <begin position="417"/>
        <end position="459"/>
    </location>
</feature>
<evidence type="ECO:0000259" key="2">
    <source>
        <dbReference type="Pfam" id="PF15635"/>
    </source>
</evidence>
<dbReference type="EMBL" id="WHJG01000055">
    <property type="protein sequence ID" value="NHZ83538.1"/>
    <property type="molecule type" value="Genomic_DNA"/>
</dbReference>
<accession>A0ABX0NDZ6</accession>
<feature type="domain" description="Tox-GHH2" evidence="2">
    <location>
        <begin position="313"/>
        <end position="409"/>
    </location>
</feature>
<gene>
    <name evidence="3" type="ORF">F2P44_30360</name>
</gene>
<feature type="compositionally biased region" description="Basic and acidic residues" evidence="1">
    <location>
        <begin position="429"/>
        <end position="441"/>
    </location>
</feature>
<evidence type="ECO:0000313" key="4">
    <source>
        <dbReference type="Proteomes" id="UP000621455"/>
    </source>
</evidence>
<keyword evidence="4" id="KW-1185">Reference proteome</keyword>
<dbReference type="Pfam" id="PF15635">
    <property type="entry name" value="Tox-GHH2"/>
    <property type="match status" value="1"/>
</dbReference>
<proteinExistence type="predicted"/>
<organism evidence="3 4">
    <name type="scientific">Massilia frigida</name>
    <dbReference type="NCBI Taxonomy" id="2609281"/>
    <lineage>
        <taxon>Bacteria</taxon>
        <taxon>Pseudomonadati</taxon>
        <taxon>Pseudomonadota</taxon>
        <taxon>Betaproteobacteria</taxon>
        <taxon>Burkholderiales</taxon>
        <taxon>Oxalobacteraceae</taxon>
        <taxon>Telluria group</taxon>
        <taxon>Massilia</taxon>
    </lineage>
</organism>
<reference evidence="3 4" key="1">
    <citation type="submission" date="2019-10" db="EMBL/GenBank/DDBJ databases">
        <title>Taxonomy of Antarctic Massilia spp.: description of Massilia rubra sp. nov., Massilia aquatica sp. nov., Massilia mucilaginosa sp. nov., Massilia frigida sp. nov. isolated from streams, lakes and regoliths.</title>
        <authorList>
            <person name="Holochova P."/>
            <person name="Sedlacek I."/>
            <person name="Kralova S."/>
            <person name="Maslanova I."/>
            <person name="Busse H.-J."/>
            <person name="Stankova E."/>
            <person name="Vrbovska V."/>
            <person name="Kovarovic V."/>
            <person name="Bartak M."/>
            <person name="Svec P."/>
            <person name="Pantucek R."/>
        </authorList>
    </citation>
    <scope>NUCLEOTIDE SEQUENCE [LARGE SCALE GENOMIC DNA]</scope>
    <source>
        <strain evidence="3 4">CCM 8695</strain>
    </source>
</reference>
<dbReference type="InterPro" id="IPR028917">
    <property type="entry name" value="Tox-GHH2_domain"/>
</dbReference>
<feature type="compositionally biased region" description="Basic residues" evidence="1">
    <location>
        <begin position="442"/>
        <end position="459"/>
    </location>
</feature>
<dbReference type="RefSeq" id="WP_167093314.1">
    <property type="nucleotide sequence ID" value="NZ_WHJG01000055.1"/>
</dbReference>
<dbReference type="Proteomes" id="UP000621455">
    <property type="component" value="Unassembled WGS sequence"/>
</dbReference>
<feature type="region of interest" description="Disordered" evidence="1">
    <location>
        <begin position="71"/>
        <end position="94"/>
    </location>
</feature>
<evidence type="ECO:0000313" key="3">
    <source>
        <dbReference type="EMBL" id="NHZ83538.1"/>
    </source>
</evidence>
<comment type="caution">
    <text evidence="3">The sequence shown here is derived from an EMBL/GenBank/DDBJ whole genome shotgun (WGS) entry which is preliminary data.</text>
</comment>
<feature type="region of interest" description="Disordered" evidence="1">
    <location>
        <begin position="1"/>
        <end position="49"/>
    </location>
</feature>
<evidence type="ECO:0000256" key="1">
    <source>
        <dbReference type="SAM" id="MobiDB-lite"/>
    </source>
</evidence>